<feature type="transmembrane region" description="Helical" evidence="8">
    <location>
        <begin position="76"/>
        <end position="97"/>
    </location>
</feature>
<dbReference type="AlphaFoldDB" id="A0AAU7V951"/>
<proteinExistence type="predicted"/>
<feature type="transmembrane region" description="Helical" evidence="8">
    <location>
        <begin position="21"/>
        <end position="37"/>
    </location>
</feature>
<evidence type="ECO:0000256" key="5">
    <source>
        <dbReference type="ARBA" id="ARBA00022692"/>
    </source>
</evidence>
<gene>
    <name evidence="9" type="ORF">SAC06_02040</name>
</gene>
<comment type="subcellular location">
    <subcellularLocation>
        <location evidence="1">Cell membrane</location>
        <topology evidence="1">Multi-pass membrane protein</topology>
    </subcellularLocation>
</comment>
<feature type="transmembrane region" description="Helical" evidence="8">
    <location>
        <begin position="178"/>
        <end position="200"/>
    </location>
</feature>
<evidence type="ECO:0000256" key="1">
    <source>
        <dbReference type="ARBA" id="ARBA00004651"/>
    </source>
</evidence>
<dbReference type="GO" id="GO:0005886">
    <property type="term" value="C:plasma membrane"/>
    <property type="evidence" value="ECO:0007669"/>
    <property type="project" value="UniProtKB-SubCell"/>
</dbReference>
<dbReference type="RefSeq" id="WP_350258556.1">
    <property type="nucleotide sequence ID" value="NZ_CP138335.1"/>
</dbReference>
<feature type="transmembrane region" description="Helical" evidence="8">
    <location>
        <begin position="262"/>
        <end position="278"/>
    </location>
</feature>
<sequence length="348" mass="36623">MKLEAAKESFTKSLRRDAHTYRLLGFLLVVFLFFAIAKPDGFLQMRTWQAMAFQFPEFGLMALGVMLTMITGGIDLSVVGIANMTSIGAAVIMLSLAPVDASGGQATVAILAAIIFALAAGALAGAFNGYLVSKVGIPPILVTLGTLELFTGIAVIITGGKPVSGLPTQYGQIFAGKAFGVIPVPLIVFLLVAVIIAFLLTKTTYGIKLRLLGTNPKAANLSGLHTTALLLKTYTISGMTAAAGGLVMLANYNSAKADYGSTYTLLTILIVVLGGVNPNGGSGRIIGVLLSVFTLQILSSGLNMFPSISSFYRPLIWGSALLIVIVMDHFSEDGVLKKLRRKERVSSE</sequence>
<feature type="transmembrane region" description="Helical" evidence="8">
    <location>
        <begin position="139"/>
        <end position="158"/>
    </location>
</feature>
<dbReference type="InterPro" id="IPR001851">
    <property type="entry name" value="ABC_transp_permease"/>
</dbReference>
<dbReference type="GO" id="GO:0022857">
    <property type="term" value="F:transmembrane transporter activity"/>
    <property type="evidence" value="ECO:0007669"/>
    <property type="project" value="InterPro"/>
</dbReference>
<dbReference type="CDD" id="cd06579">
    <property type="entry name" value="TM_PBP1_transp_AraH_like"/>
    <property type="match status" value="1"/>
</dbReference>
<dbReference type="PANTHER" id="PTHR32196:SF21">
    <property type="entry name" value="ABC TRANSPORTER PERMEASE PROTEIN YPHD-RELATED"/>
    <property type="match status" value="1"/>
</dbReference>
<accession>A0AAU7V951</accession>
<evidence type="ECO:0000256" key="4">
    <source>
        <dbReference type="ARBA" id="ARBA00022519"/>
    </source>
</evidence>
<keyword evidence="4" id="KW-0997">Cell inner membrane</keyword>
<name>A0AAU7V951_9ACTO</name>
<protein>
    <submittedName>
        <fullName evidence="9">ABC transporter permease</fullName>
    </submittedName>
</protein>
<evidence type="ECO:0000256" key="6">
    <source>
        <dbReference type="ARBA" id="ARBA00022989"/>
    </source>
</evidence>
<dbReference type="PANTHER" id="PTHR32196">
    <property type="entry name" value="ABC TRANSPORTER PERMEASE PROTEIN YPHD-RELATED-RELATED"/>
    <property type="match status" value="1"/>
</dbReference>
<dbReference type="KEGG" id="sapp:SAC06_02040"/>
<keyword evidence="3" id="KW-1003">Cell membrane</keyword>
<evidence type="ECO:0000256" key="3">
    <source>
        <dbReference type="ARBA" id="ARBA00022475"/>
    </source>
</evidence>
<keyword evidence="5 8" id="KW-0812">Transmembrane</keyword>
<reference evidence="9" key="1">
    <citation type="submission" date="2023-11" db="EMBL/GenBank/DDBJ databases">
        <title>Scrofimicrobium hongkongense sp. nov., isolated from a patient with peritonitis.</title>
        <authorList>
            <person name="Lao H.Y."/>
            <person name="Wong A.Y.P."/>
            <person name="Ng T.L."/>
            <person name="Wong R.Y.L."/>
            <person name="Yau M.C.Y."/>
            <person name="Lam J.Y.W."/>
            <person name="Siu G.K.H."/>
        </authorList>
    </citation>
    <scope>NUCLEOTIDE SEQUENCE</scope>
    <source>
        <strain evidence="9">R131</strain>
    </source>
</reference>
<dbReference type="Pfam" id="PF02653">
    <property type="entry name" value="BPD_transp_2"/>
    <property type="match status" value="1"/>
</dbReference>
<dbReference type="EMBL" id="CP138335">
    <property type="protein sequence ID" value="XBW08357.1"/>
    <property type="molecule type" value="Genomic_DNA"/>
</dbReference>
<evidence type="ECO:0000313" key="9">
    <source>
        <dbReference type="EMBL" id="XBW08357.1"/>
    </source>
</evidence>
<feature type="transmembrane region" description="Helical" evidence="8">
    <location>
        <begin position="229"/>
        <end position="250"/>
    </location>
</feature>
<organism evidence="9">
    <name type="scientific">Scrofimicrobium appendicitidis</name>
    <dbReference type="NCBI Taxonomy" id="3079930"/>
    <lineage>
        <taxon>Bacteria</taxon>
        <taxon>Bacillati</taxon>
        <taxon>Actinomycetota</taxon>
        <taxon>Actinomycetes</taxon>
        <taxon>Actinomycetales</taxon>
        <taxon>Actinomycetaceae</taxon>
        <taxon>Scrofimicrobium</taxon>
    </lineage>
</organism>
<evidence type="ECO:0000256" key="8">
    <source>
        <dbReference type="SAM" id="Phobius"/>
    </source>
</evidence>
<evidence type="ECO:0000256" key="7">
    <source>
        <dbReference type="ARBA" id="ARBA00023136"/>
    </source>
</evidence>
<feature type="transmembrane region" description="Helical" evidence="8">
    <location>
        <begin position="49"/>
        <end position="69"/>
    </location>
</feature>
<evidence type="ECO:0000256" key="2">
    <source>
        <dbReference type="ARBA" id="ARBA00022448"/>
    </source>
</evidence>
<keyword evidence="2" id="KW-0813">Transport</keyword>
<feature type="transmembrane region" description="Helical" evidence="8">
    <location>
        <begin position="285"/>
        <end position="305"/>
    </location>
</feature>
<feature type="transmembrane region" description="Helical" evidence="8">
    <location>
        <begin position="109"/>
        <end position="132"/>
    </location>
</feature>
<feature type="transmembrane region" description="Helical" evidence="8">
    <location>
        <begin position="311"/>
        <end position="331"/>
    </location>
</feature>
<keyword evidence="7 8" id="KW-0472">Membrane</keyword>
<keyword evidence="6 8" id="KW-1133">Transmembrane helix</keyword>